<proteinExistence type="predicted"/>
<dbReference type="EMBL" id="JAWDGP010006482">
    <property type="protein sequence ID" value="KAK3740203.1"/>
    <property type="molecule type" value="Genomic_DNA"/>
</dbReference>
<dbReference type="AlphaFoldDB" id="A0AAE1CW63"/>
<protein>
    <submittedName>
        <fullName evidence="1">Uncharacterized protein</fullName>
    </submittedName>
</protein>
<reference evidence="1" key="1">
    <citation type="journal article" date="2023" name="G3 (Bethesda)">
        <title>A reference genome for the long-term kleptoplast-retaining sea slug Elysia crispata morphotype clarki.</title>
        <authorList>
            <person name="Eastman K.E."/>
            <person name="Pendleton A.L."/>
            <person name="Shaikh M.A."/>
            <person name="Suttiyut T."/>
            <person name="Ogas R."/>
            <person name="Tomko P."/>
            <person name="Gavelis G."/>
            <person name="Widhalm J.R."/>
            <person name="Wisecaver J.H."/>
        </authorList>
    </citation>
    <scope>NUCLEOTIDE SEQUENCE</scope>
    <source>
        <strain evidence="1">ECLA1</strain>
    </source>
</reference>
<gene>
    <name evidence="1" type="ORF">RRG08_054226</name>
</gene>
<dbReference type="Proteomes" id="UP001283361">
    <property type="component" value="Unassembled WGS sequence"/>
</dbReference>
<name>A0AAE1CW63_9GAST</name>
<accession>A0AAE1CW63</accession>
<sequence>MYHKFRASIEEQKGASGICSLDSRHVTEPLTRKTPKIGEISPGRTDQKECGRIQSVGQGVAKVRIKVWPRCGQSVDKVWPRCGQGVVQVWTRCGQGVDKTIGCKNNPSDYSPLRSAWPTFIIDGAEMVPVVAGPELGEVPPQKMILH</sequence>
<evidence type="ECO:0000313" key="2">
    <source>
        <dbReference type="Proteomes" id="UP001283361"/>
    </source>
</evidence>
<organism evidence="1 2">
    <name type="scientific">Elysia crispata</name>
    <name type="common">lettuce slug</name>
    <dbReference type="NCBI Taxonomy" id="231223"/>
    <lineage>
        <taxon>Eukaryota</taxon>
        <taxon>Metazoa</taxon>
        <taxon>Spiralia</taxon>
        <taxon>Lophotrochozoa</taxon>
        <taxon>Mollusca</taxon>
        <taxon>Gastropoda</taxon>
        <taxon>Heterobranchia</taxon>
        <taxon>Euthyneura</taxon>
        <taxon>Panpulmonata</taxon>
        <taxon>Sacoglossa</taxon>
        <taxon>Placobranchoidea</taxon>
        <taxon>Plakobranchidae</taxon>
        <taxon>Elysia</taxon>
    </lineage>
</organism>
<comment type="caution">
    <text evidence="1">The sequence shown here is derived from an EMBL/GenBank/DDBJ whole genome shotgun (WGS) entry which is preliminary data.</text>
</comment>
<keyword evidence="2" id="KW-1185">Reference proteome</keyword>
<evidence type="ECO:0000313" key="1">
    <source>
        <dbReference type="EMBL" id="KAK3740203.1"/>
    </source>
</evidence>